<accession>A0A645DHT9</accession>
<evidence type="ECO:0000313" key="2">
    <source>
        <dbReference type="EMBL" id="MPM88578.1"/>
    </source>
</evidence>
<comment type="caution">
    <text evidence="2">The sequence shown here is derived from an EMBL/GenBank/DDBJ whole genome shotgun (WGS) entry which is preliminary data.</text>
</comment>
<gene>
    <name evidence="2" type="ORF">SDC9_135682</name>
</gene>
<feature type="compositionally biased region" description="Basic residues" evidence="1">
    <location>
        <begin position="9"/>
        <end position="19"/>
    </location>
</feature>
<organism evidence="2">
    <name type="scientific">bioreactor metagenome</name>
    <dbReference type="NCBI Taxonomy" id="1076179"/>
    <lineage>
        <taxon>unclassified sequences</taxon>
        <taxon>metagenomes</taxon>
        <taxon>ecological metagenomes</taxon>
    </lineage>
</organism>
<dbReference type="EMBL" id="VSSQ01036173">
    <property type="protein sequence ID" value="MPM88578.1"/>
    <property type="molecule type" value="Genomic_DNA"/>
</dbReference>
<evidence type="ECO:0000256" key="1">
    <source>
        <dbReference type="SAM" id="MobiDB-lite"/>
    </source>
</evidence>
<feature type="compositionally biased region" description="Basic residues" evidence="1">
    <location>
        <begin position="50"/>
        <end position="66"/>
    </location>
</feature>
<reference evidence="2" key="1">
    <citation type="submission" date="2019-08" db="EMBL/GenBank/DDBJ databases">
        <authorList>
            <person name="Kucharzyk K."/>
            <person name="Murdoch R.W."/>
            <person name="Higgins S."/>
            <person name="Loffler F."/>
        </authorList>
    </citation>
    <scope>NUCLEOTIDE SEQUENCE</scope>
</reference>
<protein>
    <submittedName>
        <fullName evidence="2">Uncharacterized protein</fullName>
    </submittedName>
</protein>
<feature type="compositionally biased region" description="Gly residues" evidence="1">
    <location>
        <begin position="67"/>
        <end position="76"/>
    </location>
</feature>
<name>A0A645DHT9_9ZZZZ</name>
<proteinExistence type="predicted"/>
<feature type="region of interest" description="Disordered" evidence="1">
    <location>
        <begin position="1"/>
        <end position="76"/>
    </location>
</feature>
<sequence length="99" mass="11111">MVLIGGPPRNRHHGQREHRARQVDERFQRIRQHAHRAGDPPGQRLEHNGQHRHRHRRAQQHVRRHPGGNGSGGGVGIGRVGHGGIIASNCRRGVARCCH</sequence>
<dbReference type="AlphaFoldDB" id="A0A645DHT9"/>